<sequence length="352" mass="39319">MFSQQVSWYKVDLDETALGPDIVKLLSGYSGISEPEQPAHIKSIRNEAWQTFPFPCIGQFMFLRLRLSTYSFYPRLLSYLSQAADKDKPPPLFLDLGACLGQEVRKLAFDGVPVSQLFMADRFIGYKTCAARLFRDADGLGDNYMLFDVFAPGSQGLGERCLDGRFSVVALVNVLHLFGYDDQVRICCRVVTELLLQKEEVVIVGSQMAATSKGGPVKLPGAVDDHDGGGGRGRGLIATRDQLDKNELQQIDHDKKAFHMMAKVLLPTEETEVEERKSGEVMKAFDGTAPSKQSKELFAHDVTSFNLFWEDVGKACGGVKFNVNAHMVPMVDEGLGMWERDSKWLVFWVERI</sequence>
<evidence type="ECO:0000256" key="1">
    <source>
        <dbReference type="ARBA" id="ARBA00022679"/>
    </source>
</evidence>
<dbReference type="RefSeq" id="XP_062785248.1">
    <property type="nucleotide sequence ID" value="XM_062929197.1"/>
</dbReference>
<dbReference type="PANTHER" id="PTHR35897:SF1">
    <property type="entry name" value="METHYLTRANSFERASE AUSD"/>
    <property type="match status" value="1"/>
</dbReference>
<dbReference type="EMBL" id="CP137312">
    <property type="protein sequence ID" value="WQF88027.1"/>
    <property type="molecule type" value="Genomic_DNA"/>
</dbReference>
<evidence type="ECO:0000256" key="2">
    <source>
        <dbReference type="ARBA" id="ARBA00022691"/>
    </source>
</evidence>
<dbReference type="PANTHER" id="PTHR35897">
    <property type="entry name" value="METHYLTRANSFERASE AUSD"/>
    <property type="match status" value="1"/>
</dbReference>
<dbReference type="KEGG" id="cdet:87949541"/>
<keyword evidence="4" id="KW-1185">Reference proteome</keyword>
<dbReference type="GO" id="GO:0016740">
    <property type="term" value="F:transferase activity"/>
    <property type="evidence" value="ECO:0007669"/>
    <property type="project" value="UniProtKB-KW"/>
</dbReference>
<protein>
    <recommendedName>
        <fullName evidence="5">Methyltransferase domain-containing protein</fullName>
    </recommendedName>
</protein>
<keyword evidence="1" id="KW-0808">Transferase</keyword>
<evidence type="ECO:0008006" key="5">
    <source>
        <dbReference type="Google" id="ProtNLM"/>
    </source>
</evidence>
<keyword evidence="2" id="KW-0949">S-adenosyl-L-methionine</keyword>
<dbReference type="Proteomes" id="UP001322277">
    <property type="component" value="Chromosome 8"/>
</dbReference>
<evidence type="ECO:0000313" key="3">
    <source>
        <dbReference type="EMBL" id="WQF88027.1"/>
    </source>
</evidence>
<organism evidence="3 4">
    <name type="scientific">Colletotrichum destructivum</name>
    <dbReference type="NCBI Taxonomy" id="34406"/>
    <lineage>
        <taxon>Eukaryota</taxon>
        <taxon>Fungi</taxon>
        <taxon>Dikarya</taxon>
        <taxon>Ascomycota</taxon>
        <taxon>Pezizomycotina</taxon>
        <taxon>Sordariomycetes</taxon>
        <taxon>Hypocreomycetidae</taxon>
        <taxon>Glomerellales</taxon>
        <taxon>Glomerellaceae</taxon>
        <taxon>Colletotrichum</taxon>
        <taxon>Colletotrichum destructivum species complex</taxon>
    </lineage>
</organism>
<dbReference type="GeneID" id="87949541"/>
<gene>
    <name evidence="3" type="ORF">CDEST_13041</name>
</gene>
<proteinExistence type="predicted"/>
<reference evidence="4" key="1">
    <citation type="journal article" date="2023" name="bioRxiv">
        <title>Complete genome of the Medicago anthracnose fungus, Colletotrichum destructivum, reveals a mini-chromosome-like region within a core chromosome.</title>
        <authorList>
            <person name="Lapalu N."/>
            <person name="Simon A."/>
            <person name="Lu A."/>
            <person name="Plaumann P.-L."/>
            <person name="Amselem J."/>
            <person name="Pigne S."/>
            <person name="Auger A."/>
            <person name="Koch C."/>
            <person name="Dallery J.-F."/>
            <person name="O'Connell R.J."/>
        </authorList>
    </citation>
    <scope>NUCLEOTIDE SEQUENCE [LARGE SCALE GENOMIC DNA]</scope>
    <source>
        <strain evidence="4">CBS 520.97</strain>
    </source>
</reference>
<evidence type="ECO:0000313" key="4">
    <source>
        <dbReference type="Proteomes" id="UP001322277"/>
    </source>
</evidence>
<name>A0AAX4IXR6_9PEZI</name>
<dbReference type="AlphaFoldDB" id="A0AAX4IXR6"/>
<dbReference type="InterPro" id="IPR051654">
    <property type="entry name" value="Meroterpenoid_MTases"/>
</dbReference>
<accession>A0AAX4IXR6</accession>